<keyword evidence="5" id="KW-0238">DNA-binding</keyword>
<evidence type="ECO:0000256" key="5">
    <source>
        <dbReference type="ARBA" id="ARBA00023125"/>
    </source>
</evidence>
<dbReference type="PROSITE" id="PS51843">
    <property type="entry name" value="NR_LBD"/>
    <property type="match status" value="1"/>
</dbReference>
<dbReference type="SUPFAM" id="SSF48508">
    <property type="entry name" value="Nuclear receptor ligand-binding domain"/>
    <property type="match status" value="1"/>
</dbReference>
<evidence type="ECO:0000256" key="6">
    <source>
        <dbReference type="ARBA" id="ARBA00023163"/>
    </source>
</evidence>
<dbReference type="Proteomes" id="UP001432322">
    <property type="component" value="Unassembled WGS sequence"/>
</dbReference>
<evidence type="ECO:0000256" key="3">
    <source>
        <dbReference type="ARBA" id="ARBA00022833"/>
    </source>
</evidence>
<dbReference type="GO" id="GO:0008270">
    <property type="term" value="F:zinc ion binding"/>
    <property type="evidence" value="ECO:0007669"/>
    <property type="project" value="UniProtKB-KW"/>
</dbReference>
<evidence type="ECO:0000256" key="8">
    <source>
        <dbReference type="ARBA" id="ARBA00023242"/>
    </source>
</evidence>
<feature type="region of interest" description="Disordered" evidence="9">
    <location>
        <begin position="83"/>
        <end position="108"/>
    </location>
</feature>
<dbReference type="GO" id="GO:0003700">
    <property type="term" value="F:DNA-binding transcription factor activity"/>
    <property type="evidence" value="ECO:0007669"/>
    <property type="project" value="InterPro"/>
</dbReference>
<dbReference type="SUPFAM" id="SSF57716">
    <property type="entry name" value="Glucocorticoid receptor-like (DNA-binding domain)"/>
    <property type="match status" value="1"/>
</dbReference>
<comment type="caution">
    <text evidence="12">The sequence shown here is derived from an EMBL/GenBank/DDBJ whole genome shotgun (WGS) entry which is preliminary data.</text>
</comment>
<dbReference type="PROSITE" id="PS51030">
    <property type="entry name" value="NUCLEAR_REC_DBD_2"/>
    <property type="match status" value="1"/>
</dbReference>
<dbReference type="Pfam" id="PF00104">
    <property type="entry name" value="Hormone_recep"/>
    <property type="match status" value="1"/>
</dbReference>
<proteinExistence type="predicted"/>
<dbReference type="PANTHER" id="PTHR46011:SF6">
    <property type="entry name" value="HIGH ZINC ACTIVATED NUCLEAR RECEPTOR PROTEIN"/>
    <property type="match status" value="1"/>
</dbReference>
<dbReference type="InterPro" id="IPR035500">
    <property type="entry name" value="NHR-like_dom_sf"/>
</dbReference>
<dbReference type="Gene3D" id="1.10.565.10">
    <property type="entry name" value="Retinoid X Receptor"/>
    <property type="match status" value="1"/>
</dbReference>
<evidence type="ECO:0000313" key="12">
    <source>
        <dbReference type="EMBL" id="GMT21839.1"/>
    </source>
</evidence>
<evidence type="ECO:0008006" key="14">
    <source>
        <dbReference type="Google" id="ProtNLM"/>
    </source>
</evidence>
<dbReference type="InterPro" id="IPR001628">
    <property type="entry name" value="Znf_hrmn_rcpt"/>
</dbReference>
<keyword evidence="4" id="KW-0805">Transcription regulation</keyword>
<dbReference type="InterPro" id="IPR000536">
    <property type="entry name" value="Nucl_hrmn_rcpt_lig-bd"/>
</dbReference>
<dbReference type="EMBL" id="BTSY01000004">
    <property type="protein sequence ID" value="GMT21839.1"/>
    <property type="molecule type" value="Genomic_DNA"/>
</dbReference>
<dbReference type="InterPro" id="IPR013088">
    <property type="entry name" value="Znf_NHR/GATA"/>
</dbReference>
<keyword evidence="1" id="KW-0479">Metal-binding</keyword>
<reference evidence="12" key="1">
    <citation type="submission" date="2023-10" db="EMBL/GenBank/DDBJ databases">
        <title>Genome assembly of Pristionchus species.</title>
        <authorList>
            <person name="Yoshida K."/>
            <person name="Sommer R.J."/>
        </authorList>
    </citation>
    <scope>NUCLEOTIDE SEQUENCE</scope>
    <source>
        <strain evidence="12">RS5133</strain>
    </source>
</reference>
<keyword evidence="7" id="KW-0675">Receptor</keyword>
<name>A0AAV5VTX2_9BILA</name>
<accession>A0AAV5VTX2</accession>
<dbReference type="Pfam" id="PF00105">
    <property type="entry name" value="zf-C4"/>
    <property type="match status" value="1"/>
</dbReference>
<feature type="non-terminal residue" evidence="12">
    <location>
        <position position="332"/>
    </location>
</feature>
<gene>
    <name evidence="12" type="ORF">PFISCL1PPCAC_13136</name>
</gene>
<dbReference type="SMART" id="SM00399">
    <property type="entry name" value="ZnF_C4"/>
    <property type="match status" value="1"/>
</dbReference>
<keyword evidence="6" id="KW-0804">Transcription</keyword>
<feature type="domain" description="NR LBD" evidence="11">
    <location>
        <begin position="116"/>
        <end position="332"/>
    </location>
</feature>
<protein>
    <recommendedName>
        <fullName evidence="14">Nuclear receptor</fullName>
    </recommendedName>
</protein>
<feature type="compositionally biased region" description="Polar residues" evidence="9">
    <location>
        <begin position="87"/>
        <end position="98"/>
    </location>
</feature>
<dbReference type="Gene3D" id="3.30.50.10">
    <property type="entry name" value="Erythroid Transcription Factor GATA-1, subunit A"/>
    <property type="match status" value="1"/>
</dbReference>
<keyword evidence="8" id="KW-0539">Nucleus</keyword>
<evidence type="ECO:0000256" key="1">
    <source>
        <dbReference type="ARBA" id="ARBA00022723"/>
    </source>
</evidence>
<sequence>MPKKGSSKVSDRNCLICEELTRMAHFGMDICRACSIFYRRAKRSNNFSCRANTNKCVTGRGLNCKRCRYYHIVRILARSDEHPQIKLTKSSTNPSSDESPPPGVNISDKPLLERLRVQYKAMSTLRLHSELHARPIPPHPLQMSLELGPFYPATFGSLTGGVRIFLSSALTFGSNMFPEFASLPEKEKWQMVVNFFFRFRIFENGRRANKLFPGDQEKNFMSYTTLVPAQMSADFFADSPLSNNIPIALEYVRQGDLRRRMLPLRDCVVRVNPCHEEFLAITCLMFWANDEAPISDEITTIGRRYREATLKELHAFYREDMGLDDYAARLGE</sequence>
<dbReference type="GO" id="GO:0005634">
    <property type="term" value="C:nucleus"/>
    <property type="evidence" value="ECO:0007669"/>
    <property type="project" value="TreeGrafter"/>
</dbReference>
<evidence type="ECO:0000256" key="2">
    <source>
        <dbReference type="ARBA" id="ARBA00022771"/>
    </source>
</evidence>
<evidence type="ECO:0000313" key="13">
    <source>
        <dbReference type="Proteomes" id="UP001432322"/>
    </source>
</evidence>
<evidence type="ECO:0000256" key="7">
    <source>
        <dbReference type="ARBA" id="ARBA00023170"/>
    </source>
</evidence>
<keyword evidence="13" id="KW-1185">Reference proteome</keyword>
<dbReference type="AlphaFoldDB" id="A0AAV5VTX2"/>
<dbReference type="PANTHER" id="PTHR46011">
    <property type="entry name" value="NUCLEAR HORMONE RECEPTOR FAMILY MEMBER NHR-86-RELATED"/>
    <property type="match status" value="1"/>
</dbReference>
<feature type="domain" description="Nuclear receptor" evidence="10">
    <location>
        <begin position="11"/>
        <end position="85"/>
    </location>
</feature>
<keyword evidence="2" id="KW-0863">Zinc-finger</keyword>
<evidence type="ECO:0000259" key="11">
    <source>
        <dbReference type="PROSITE" id="PS51843"/>
    </source>
</evidence>
<evidence type="ECO:0000256" key="9">
    <source>
        <dbReference type="SAM" id="MobiDB-lite"/>
    </source>
</evidence>
<organism evidence="12 13">
    <name type="scientific">Pristionchus fissidentatus</name>
    <dbReference type="NCBI Taxonomy" id="1538716"/>
    <lineage>
        <taxon>Eukaryota</taxon>
        <taxon>Metazoa</taxon>
        <taxon>Ecdysozoa</taxon>
        <taxon>Nematoda</taxon>
        <taxon>Chromadorea</taxon>
        <taxon>Rhabditida</taxon>
        <taxon>Rhabditina</taxon>
        <taxon>Diplogasteromorpha</taxon>
        <taxon>Diplogasteroidea</taxon>
        <taxon>Neodiplogasteridae</taxon>
        <taxon>Pristionchus</taxon>
    </lineage>
</organism>
<evidence type="ECO:0000256" key="4">
    <source>
        <dbReference type="ARBA" id="ARBA00023015"/>
    </source>
</evidence>
<keyword evidence="3" id="KW-0862">Zinc</keyword>
<evidence type="ECO:0000259" key="10">
    <source>
        <dbReference type="PROSITE" id="PS51030"/>
    </source>
</evidence>
<dbReference type="GO" id="GO:0043565">
    <property type="term" value="F:sequence-specific DNA binding"/>
    <property type="evidence" value="ECO:0007669"/>
    <property type="project" value="InterPro"/>
</dbReference>